<evidence type="ECO:0000256" key="2">
    <source>
        <dbReference type="ARBA" id="ARBA00022692"/>
    </source>
</evidence>
<evidence type="ECO:0000256" key="3">
    <source>
        <dbReference type="ARBA" id="ARBA00022989"/>
    </source>
</evidence>
<dbReference type="Proteomes" id="UP000030746">
    <property type="component" value="Unassembled WGS sequence"/>
</dbReference>
<feature type="transmembrane region" description="Helical" evidence="5">
    <location>
        <begin position="456"/>
        <end position="476"/>
    </location>
</feature>
<dbReference type="OrthoDB" id="10021984at2759"/>
<feature type="transmembrane region" description="Helical" evidence="5">
    <location>
        <begin position="420"/>
        <end position="444"/>
    </location>
</feature>
<sequence length="529" mass="59174">MKFDKVVDILGGFGTYQKRLFLMSCIPSFLDALLILSSIFILAIPNYRCRLPKEFNDTNYYPNDDVTEYYVNLTIPRIEDKWSGCQRYINLSTIDDYPVSSQNYSTTSCNEWVYDTSTFVDTFITQTNMVCDKAVYRSHANMVLMAGIMVGSLAFGLYSDMFGRRIAAITSGVLCIASSFGLAFASSFWSFVVIRFINGMATIGSHMACFVLVMELVPSSKRTFVGVVQLFFWSFGLFTLSFLAYFIRTWQYLQIAISVPCLLYIFIFCFMPESPRWLLTCGKRKKAEDILRKAAKVNKIELTAQLDEVLDIKDNDQPQLQIWEMFTSPILIIRSLIIFLNWIVVNMVFYGLGLNVGNLGGNIYLNFTISNVVETIAYVLCLLLLDRMGRKTLLCTSMLVGGIACLCTIFPVLYGSKGNFWMIIALSMVGKLGASAAFVIIYIFTIELFPTVVRNSSLGVCSFLARIGGLASPYIADLGTLISGDIGTALPLIVFGCSSVVAGILSLYLPETLRKTLPETIQDAKYFGR</sequence>
<feature type="transmembrane region" description="Helical" evidence="5">
    <location>
        <begin position="488"/>
        <end position="509"/>
    </location>
</feature>
<dbReference type="HOGENOM" id="CLU_001265_33_4_1"/>
<dbReference type="OMA" id="PACCCDD"/>
<evidence type="ECO:0000313" key="7">
    <source>
        <dbReference type="EMBL" id="ESO85015.1"/>
    </source>
</evidence>
<feature type="transmembrane region" description="Helical" evidence="5">
    <location>
        <begin position="142"/>
        <end position="159"/>
    </location>
</feature>
<dbReference type="STRING" id="225164.V3ZR41"/>
<evidence type="ECO:0000256" key="5">
    <source>
        <dbReference type="SAM" id="Phobius"/>
    </source>
</evidence>
<dbReference type="CTD" id="20233161"/>
<comment type="subcellular location">
    <subcellularLocation>
        <location evidence="1">Membrane</location>
        <topology evidence="1">Multi-pass membrane protein</topology>
    </subcellularLocation>
</comment>
<keyword evidence="2 5" id="KW-0812">Transmembrane</keyword>
<feature type="transmembrane region" description="Helical" evidence="5">
    <location>
        <begin position="20"/>
        <end position="44"/>
    </location>
</feature>
<dbReference type="SUPFAM" id="SSF103473">
    <property type="entry name" value="MFS general substrate transporter"/>
    <property type="match status" value="1"/>
</dbReference>
<dbReference type="PANTHER" id="PTHR24064">
    <property type="entry name" value="SOLUTE CARRIER FAMILY 22 MEMBER"/>
    <property type="match status" value="1"/>
</dbReference>
<evidence type="ECO:0000259" key="6">
    <source>
        <dbReference type="PROSITE" id="PS50850"/>
    </source>
</evidence>
<dbReference type="InterPro" id="IPR005828">
    <property type="entry name" value="MFS_sugar_transport-like"/>
</dbReference>
<reference evidence="7 8" key="1">
    <citation type="journal article" date="2013" name="Nature">
        <title>Insights into bilaterian evolution from three spiralian genomes.</title>
        <authorList>
            <person name="Simakov O."/>
            <person name="Marletaz F."/>
            <person name="Cho S.J."/>
            <person name="Edsinger-Gonzales E."/>
            <person name="Havlak P."/>
            <person name="Hellsten U."/>
            <person name="Kuo D.H."/>
            <person name="Larsson T."/>
            <person name="Lv J."/>
            <person name="Arendt D."/>
            <person name="Savage R."/>
            <person name="Osoegawa K."/>
            <person name="de Jong P."/>
            <person name="Grimwood J."/>
            <person name="Chapman J.A."/>
            <person name="Shapiro H."/>
            <person name="Aerts A."/>
            <person name="Otillar R.P."/>
            <person name="Terry A.Y."/>
            <person name="Boore J.L."/>
            <person name="Grigoriev I.V."/>
            <person name="Lindberg D.R."/>
            <person name="Seaver E.C."/>
            <person name="Weisblat D.A."/>
            <person name="Putnam N.H."/>
            <person name="Rokhsar D.S."/>
        </authorList>
    </citation>
    <scope>NUCLEOTIDE SEQUENCE [LARGE SCALE GENOMIC DNA]</scope>
</reference>
<dbReference type="GO" id="GO:0016020">
    <property type="term" value="C:membrane"/>
    <property type="evidence" value="ECO:0007669"/>
    <property type="project" value="UniProtKB-SubCell"/>
</dbReference>
<dbReference type="PROSITE" id="PS50850">
    <property type="entry name" value="MFS"/>
    <property type="match status" value="1"/>
</dbReference>
<keyword evidence="3 5" id="KW-1133">Transmembrane helix</keyword>
<feature type="transmembrane region" description="Helical" evidence="5">
    <location>
        <begin position="166"/>
        <end position="190"/>
    </location>
</feature>
<feature type="transmembrane region" description="Helical" evidence="5">
    <location>
        <begin position="196"/>
        <end position="217"/>
    </location>
</feature>
<dbReference type="GO" id="GO:0022857">
    <property type="term" value="F:transmembrane transporter activity"/>
    <property type="evidence" value="ECO:0007669"/>
    <property type="project" value="InterPro"/>
</dbReference>
<dbReference type="InterPro" id="IPR020846">
    <property type="entry name" value="MFS_dom"/>
</dbReference>
<gene>
    <name evidence="7" type="ORF">LOTGIDRAFT_131162</name>
</gene>
<dbReference type="CDD" id="cd17317">
    <property type="entry name" value="MFS_SLC22"/>
    <property type="match status" value="1"/>
</dbReference>
<feature type="transmembrane region" description="Helical" evidence="5">
    <location>
        <begin position="224"/>
        <end position="246"/>
    </location>
</feature>
<dbReference type="AlphaFoldDB" id="V3ZR41"/>
<feature type="transmembrane region" description="Helical" evidence="5">
    <location>
        <begin position="331"/>
        <end position="352"/>
    </location>
</feature>
<dbReference type="RefSeq" id="XP_009064397.1">
    <property type="nucleotide sequence ID" value="XM_009066149.1"/>
</dbReference>
<feature type="domain" description="Major facilitator superfamily (MFS) profile" evidence="6">
    <location>
        <begin position="89"/>
        <end position="514"/>
    </location>
</feature>
<dbReference type="Pfam" id="PF00083">
    <property type="entry name" value="Sugar_tr"/>
    <property type="match status" value="1"/>
</dbReference>
<dbReference type="EMBL" id="KB203357">
    <property type="protein sequence ID" value="ESO85015.1"/>
    <property type="molecule type" value="Genomic_DNA"/>
</dbReference>
<dbReference type="KEGG" id="lgi:LOTGIDRAFT_131162"/>
<keyword evidence="8" id="KW-1185">Reference proteome</keyword>
<name>V3ZR41_LOTGI</name>
<dbReference type="InterPro" id="IPR036259">
    <property type="entry name" value="MFS_trans_sf"/>
</dbReference>
<evidence type="ECO:0000256" key="1">
    <source>
        <dbReference type="ARBA" id="ARBA00004141"/>
    </source>
</evidence>
<dbReference type="GeneID" id="20233161"/>
<evidence type="ECO:0000256" key="4">
    <source>
        <dbReference type="ARBA" id="ARBA00023136"/>
    </source>
</evidence>
<accession>V3ZR41</accession>
<feature type="transmembrane region" description="Helical" evidence="5">
    <location>
        <begin position="364"/>
        <end position="385"/>
    </location>
</feature>
<dbReference type="Gene3D" id="1.20.1250.20">
    <property type="entry name" value="MFS general substrate transporter like domains"/>
    <property type="match status" value="1"/>
</dbReference>
<evidence type="ECO:0000313" key="8">
    <source>
        <dbReference type="Proteomes" id="UP000030746"/>
    </source>
</evidence>
<protein>
    <recommendedName>
        <fullName evidence="6">Major facilitator superfamily (MFS) profile domain-containing protein</fullName>
    </recommendedName>
</protein>
<proteinExistence type="predicted"/>
<keyword evidence="4 5" id="KW-0472">Membrane</keyword>
<organism evidence="7 8">
    <name type="scientific">Lottia gigantea</name>
    <name type="common">Giant owl limpet</name>
    <dbReference type="NCBI Taxonomy" id="225164"/>
    <lineage>
        <taxon>Eukaryota</taxon>
        <taxon>Metazoa</taxon>
        <taxon>Spiralia</taxon>
        <taxon>Lophotrochozoa</taxon>
        <taxon>Mollusca</taxon>
        <taxon>Gastropoda</taxon>
        <taxon>Patellogastropoda</taxon>
        <taxon>Lottioidea</taxon>
        <taxon>Lottiidae</taxon>
        <taxon>Lottia</taxon>
    </lineage>
</organism>
<feature type="transmembrane region" description="Helical" evidence="5">
    <location>
        <begin position="392"/>
        <end position="414"/>
    </location>
</feature>